<organism evidence="1 2">
    <name type="scientific">Kingdonia uniflora</name>
    <dbReference type="NCBI Taxonomy" id="39325"/>
    <lineage>
        <taxon>Eukaryota</taxon>
        <taxon>Viridiplantae</taxon>
        <taxon>Streptophyta</taxon>
        <taxon>Embryophyta</taxon>
        <taxon>Tracheophyta</taxon>
        <taxon>Spermatophyta</taxon>
        <taxon>Magnoliopsida</taxon>
        <taxon>Ranunculales</taxon>
        <taxon>Circaeasteraceae</taxon>
        <taxon>Kingdonia</taxon>
    </lineage>
</organism>
<proteinExistence type="predicted"/>
<dbReference type="Proteomes" id="UP000541444">
    <property type="component" value="Unassembled WGS sequence"/>
</dbReference>
<dbReference type="AlphaFoldDB" id="A0A7J7NRT9"/>
<evidence type="ECO:0000313" key="2">
    <source>
        <dbReference type="Proteomes" id="UP000541444"/>
    </source>
</evidence>
<dbReference type="EMBL" id="JACGCM010000628">
    <property type="protein sequence ID" value="KAF6169682.1"/>
    <property type="molecule type" value="Genomic_DNA"/>
</dbReference>
<dbReference type="PANTHER" id="PTHR15600:SF42">
    <property type="entry name" value="SACSIN"/>
    <property type="match status" value="1"/>
</dbReference>
<dbReference type="PANTHER" id="PTHR15600">
    <property type="entry name" value="SACSIN"/>
    <property type="match status" value="1"/>
</dbReference>
<sequence length="363" mass="40155">MLVARIFRRALLFGVARSEYCTSTAAAGGSFTSTKTTHNPLEEFFELDRNLEDEKPIVYVRSCVYIDSDSGGSRCSRSIDTSRIRFAHPDLPERLSTTLGIKKLSDVVVEELDNEEQLQTLDKIGSVSLVEVKMKLSSKSFHATIYALANCITSSMPSFSVHTLEQVQISLVPVAETLQFVLCLHTRFMLLPKYLDITILDVLAVVVSQVLGSPISLPIGSLLSVPRVQRKGFSAPSLKPGSYRSEIGNRDELAGKELLPQDALQVQFHPLRPFYRGEIVAWKTGNDGDKLKYGRVPGNVRPFAGQALYRFMDEIAPRDAEFLVSSQTQPSKELQYGRVSIAELVQAVHGMLSAAGINMDVEK</sequence>
<accession>A0A7J7NRT9</accession>
<reference evidence="1 2" key="1">
    <citation type="journal article" date="2020" name="IScience">
        <title>Genome Sequencing of the Endangered Kingdonia uniflora (Circaeasteraceae, Ranunculales) Reveals Potential Mechanisms of Evolutionary Specialization.</title>
        <authorList>
            <person name="Sun Y."/>
            <person name="Deng T."/>
            <person name="Zhang A."/>
            <person name="Moore M.J."/>
            <person name="Landis J.B."/>
            <person name="Lin N."/>
            <person name="Zhang H."/>
            <person name="Zhang X."/>
            <person name="Huang J."/>
            <person name="Zhang X."/>
            <person name="Sun H."/>
            <person name="Wang H."/>
        </authorList>
    </citation>
    <scope>NUCLEOTIDE SEQUENCE [LARGE SCALE GENOMIC DNA]</scope>
    <source>
        <strain evidence="1">TB1705</strain>
        <tissue evidence="1">Leaf</tissue>
    </source>
</reference>
<evidence type="ECO:0000313" key="1">
    <source>
        <dbReference type="EMBL" id="KAF6169682.1"/>
    </source>
</evidence>
<dbReference type="GO" id="GO:0030544">
    <property type="term" value="F:Hsp70 protein binding"/>
    <property type="evidence" value="ECO:0007669"/>
    <property type="project" value="TreeGrafter"/>
</dbReference>
<protein>
    <submittedName>
        <fullName evidence="1">Uncharacterized protein</fullName>
    </submittedName>
</protein>
<gene>
    <name evidence="1" type="ORF">GIB67_004074</name>
</gene>
<name>A0A7J7NRT9_9MAGN</name>
<dbReference type="OrthoDB" id="1262810at2759"/>
<keyword evidence="2" id="KW-1185">Reference proteome</keyword>
<comment type="caution">
    <text evidence="1">The sequence shown here is derived from an EMBL/GenBank/DDBJ whole genome shotgun (WGS) entry which is preliminary data.</text>
</comment>
<dbReference type="InterPro" id="IPR052972">
    <property type="entry name" value="Sacsin_chaperone_reg"/>
</dbReference>